<organism evidence="1 2">
    <name type="scientific">Megaselia scalaris</name>
    <name type="common">Humpbacked fly</name>
    <name type="synonym">Phora scalaris</name>
    <dbReference type="NCBI Taxonomy" id="36166"/>
    <lineage>
        <taxon>Eukaryota</taxon>
        <taxon>Metazoa</taxon>
        <taxon>Ecdysozoa</taxon>
        <taxon>Arthropoda</taxon>
        <taxon>Hexapoda</taxon>
        <taxon>Insecta</taxon>
        <taxon>Pterygota</taxon>
        <taxon>Neoptera</taxon>
        <taxon>Endopterygota</taxon>
        <taxon>Diptera</taxon>
        <taxon>Brachycera</taxon>
        <taxon>Muscomorpha</taxon>
        <taxon>Platypezoidea</taxon>
        <taxon>Phoridae</taxon>
        <taxon>Megaseliini</taxon>
        <taxon>Megaselia</taxon>
    </lineage>
</organism>
<proteinExistence type="predicted"/>
<dbReference type="EMBL" id="CAQQ02198301">
    <property type="status" value="NOT_ANNOTATED_CDS"/>
    <property type="molecule type" value="Genomic_DNA"/>
</dbReference>
<dbReference type="HOGENOM" id="CLU_2852286_0_0_1"/>
<dbReference type="AlphaFoldDB" id="T1GQZ9"/>
<reference evidence="2" key="1">
    <citation type="submission" date="2013-02" db="EMBL/GenBank/DDBJ databases">
        <authorList>
            <person name="Hughes D."/>
        </authorList>
    </citation>
    <scope>NUCLEOTIDE SEQUENCE</scope>
    <source>
        <strain>Durham</strain>
        <strain evidence="2">NC isolate 2 -- Noor lab</strain>
    </source>
</reference>
<keyword evidence="2" id="KW-1185">Reference proteome</keyword>
<dbReference type="EnsemblMetazoa" id="MESCA006067-RA">
    <property type="protein sequence ID" value="MESCA006067-PA"/>
    <property type="gene ID" value="MESCA006067"/>
</dbReference>
<evidence type="ECO:0000313" key="2">
    <source>
        <dbReference type="Proteomes" id="UP000015102"/>
    </source>
</evidence>
<reference evidence="1" key="2">
    <citation type="submission" date="2015-06" db="UniProtKB">
        <authorList>
            <consortium name="EnsemblMetazoa"/>
        </authorList>
    </citation>
    <scope>IDENTIFICATION</scope>
</reference>
<dbReference type="EMBL" id="CAQQ02198300">
    <property type="status" value="NOT_ANNOTATED_CDS"/>
    <property type="molecule type" value="Genomic_DNA"/>
</dbReference>
<dbReference type="Proteomes" id="UP000015102">
    <property type="component" value="Unassembled WGS sequence"/>
</dbReference>
<name>T1GQZ9_MEGSC</name>
<sequence length="65" mass="7063">MGTFWISSIAIKLGISQRRSTVMDNNLSNDEDLVCYSSTCHEGDDLLGNGKALLNPCLLFSGVQL</sequence>
<evidence type="ECO:0000313" key="1">
    <source>
        <dbReference type="EnsemblMetazoa" id="MESCA006067-PA"/>
    </source>
</evidence>
<accession>T1GQZ9</accession>
<protein>
    <submittedName>
        <fullName evidence="1">Uncharacterized protein</fullName>
    </submittedName>
</protein>